<proteinExistence type="predicted"/>
<reference evidence="2" key="1">
    <citation type="submission" date="2003-08" db="EMBL/GenBank/DDBJ databases">
        <authorList>
            <person name="Birren B."/>
            <person name="Nusbaum C."/>
            <person name="Abebe A."/>
            <person name="Abouelleil A."/>
            <person name="Adekoya E."/>
            <person name="Ait-zahra M."/>
            <person name="Allen N."/>
            <person name="Allen T."/>
            <person name="An P."/>
            <person name="Anderson M."/>
            <person name="Anderson S."/>
            <person name="Arachchi H."/>
            <person name="Armbruster J."/>
            <person name="Bachantsang P."/>
            <person name="Baldwin J."/>
            <person name="Barry A."/>
            <person name="Bayul T."/>
            <person name="Blitshsteyn B."/>
            <person name="Bloom T."/>
            <person name="Blye J."/>
            <person name="Boguslavskiy L."/>
            <person name="Borowsky M."/>
            <person name="Boukhgalter B."/>
            <person name="Brunache A."/>
            <person name="Butler J."/>
            <person name="Calixte N."/>
            <person name="Calvo S."/>
            <person name="Camarata J."/>
            <person name="Campo K."/>
            <person name="Chang J."/>
            <person name="Cheshatsang Y."/>
            <person name="Citroen M."/>
            <person name="Collymore A."/>
            <person name="Considine T."/>
            <person name="Cook A."/>
            <person name="Cooke P."/>
            <person name="Corum B."/>
            <person name="Cuomo C."/>
            <person name="David R."/>
            <person name="Dawoe T."/>
            <person name="Degray S."/>
            <person name="Dodge S."/>
            <person name="Dooley K."/>
            <person name="Dorje P."/>
            <person name="Dorjee K."/>
            <person name="Dorris L."/>
            <person name="Duffey N."/>
            <person name="Dupes A."/>
            <person name="Elkins T."/>
            <person name="Engels R."/>
            <person name="Erickson J."/>
            <person name="Farina A."/>
            <person name="Faro S."/>
            <person name="Ferreira P."/>
            <person name="Fischer H."/>
            <person name="Fitzgerald M."/>
            <person name="Foley K."/>
            <person name="Gage D."/>
            <person name="Galagan J."/>
            <person name="Gearin G."/>
            <person name="Gnerre S."/>
            <person name="Gnirke A."/>
            <person name="Goyette A."/>
            <person name="Graham J."/>
            <person name="Grandbois E."/>
            <person name="Gyaltsen K."/>
            <person name="Hafez N."/>
            <person name="Hagopian D."/>
            <person name="Hagos B."/>
            <person name="Hall J."/>
            <person name="Hatcher B."/>
            <person name="Heller A."/>
            <person name="Higgins H."/>
            <person name="Honan T."/>
            <person name="Horn A."/>
            <person name="Houde N."/>
            <person name="Hughes L."/>
            <person name="Hulme W."/>
            <person name="Husby E."/>
            <person name="Iliev I."/>
            <person name="Jaffe D."/>
            <person name="Jones C."/>
            <person name="Kamal M."/>
            <person name="Kamat A."/>
            <person name="Kamvysselis M."/>
            <person name="Karlsson E."/>
            <person name="Kells C."/>
            <person name="Kieu A."/>
            <person name="Kisner P."/>
            <person name="Kodira C."/>
            <person name="Kulbokas E."/>
            <person name="Labutti K."/>
            <person name="Lama D."/>
            <person name="Landers T."/>
            <person name="Leger J."/>
            <person name="Levine S."/>
            <person name="Lewis D."/>
            <person name="Lewis T."/>
            <person name="Lindblad-toh K."/>
            <person name="Liu X."/>
            <person name="Lokyitsang T."/>
            <person name="Lokyitsang Y."/>
            <person name="Lucien O."/>
            <person name="Lui A."/>
            <person name="Ma L.J."/>
            <person name="Mabbitt R."/>
            <person name="Macdonald J."/>
            <person name="Maclean C."/>
            <person name="Major J."/>
            <person name="Manning J."/>
            <person name="Marabella R."/>
            <person name="Maru K."/>
            <person name="Matthews C."/>
            <person name="Mauceli E."/>
            <person name="Mccarthy M."/>
            <person name="Mcdonough S."/>
            <person name="Mcghee T."/>
            <person name="Meldrim J."/>
            <person name="Meneus L."/>
            <person name="Mesirov J."/>
            <person name="Mihalev A."/>
            <person name="Mihova T."/>
            <person name="Mikkelsen T."/>
            <person name="Mlenga V."/>
            <person name="Moru K."/>
            <person name="Mozes J."/>
            <person name="Mulrain L."/>
            <person name="Munson G."/>
            <person name="Naylor J."/>
            <person name="Newes C."/>
            <person name="Nguyen C."/>
            <person name="Nguyen N."/>
            <person name="Nguyen T."/>
            <person name="Nicol R."/>
            <person name="Nielsen C."/>
            <person name="Nizzari M."/>
            <person name="Norbu C."/>
            <person name="Norbu N."/>
            <person name="O'donnell P."/>
            <person name="Okoawo O."/>
            <person name="O'leary S."/>
            <person name="Omotosho B."/>
            <person name="O'neill K."/>
            <person name="Osman S."/>
            <person name="Parker S."/>
            <person name="Perrin D."/>
            <person name="Phunkhang P."/>
            <person name="Piqani B."/>
            <person name="Purcell S."/>
            <person name="Rachupka T."/>
            <person name="Ramasamy U."/>
            <person name="Rameau R."/>
            <person name="Ray V."/>
            <person name="Raymond C."/>
            <person name="Retta R."/>
            <person name="Richardson S."/>
            <person name="Rise C."/>
            <person name="Rodriguez J."/>
            <person name="Rogers J."/>
            <person name="Rogov P."/>
            <person name="Rutman M."/>
            <person name="Schupbach R."/>
            <person name="Seaman C."/>
            <person name="Settipalli S."/>
            <person name="Sharpe T."/>
            <person name="Sheridan J."/>
            <person name="Sherpa N."/>
            <person name="Shi J."/>
            <person name="Smirnov S."/>
            <person name="Smith C."/>
            <person name="Sougnez C."/>
            <person name="Spencer B."/>
            <person name="Stalker J."/>
            <person name="Stange-thomann N."/>
            <person name="Stavropoulos S."/>
            <person name="Stetson K."/>
            <person name="Stone C."/>
            <person name="Stone S."/>
            <person name="Stubbs M."/>
            <person name="Talamas J."/>
            <person name="Tchuinga P."/>
            <person name="Tenzing P."/>
            <person name="Tesfaye S."/>
            <person name="Theodore J."/>
            <person name="Thoulutsang Y."/>
            <person name="Topham K."/>
            <person name="Towey S."/>
            <person name="Tsamla T."/>
            <person name="Tsomo N."/>
            <person name="Vallee D."/>
            <person name="Vassiliev H."/>
            <person name="Venkataraman V."/>
            <person name="Vinson J."/>
            <person name="Vo A."/>
            <person name="Wade C."/>
            <person name="Wang S."/>
            <person name="Wangchuk T."/>
            <person name="Wangdi T."/>
            <person name="Whittaker C."/>
            <person name="Wilkinson J."/>
            <person name="Wu Y."/>
            <person name="Wyman D."/>
            <person name="Yadav S."/>
            <person name="Yang S."/>
            <person name="Yang X."/>
            <person name="Yeager S."/>
            <person name="Yee E."/>
            <person name="Young G."/>
            <person name="Zainoun J."/>
            <person name="Zembeck L."/>
            <person name="Zimmer A."/>
            <person name="Zody M."/>
            <person name="Lander E."/>
        </authorList>
    </citation>
    <scope>NUCLEOTIDE SEQUENCE [LARGE SCALE GENOMIC DNA]</scope>
</reference>
<keyword evidence="2" id="KW-1185">Reference proteome</keyword>
<reference evidence="1" key="2">
    <citation type="submission" date="2025-08" db="UniProtKB">
        <authorList>
            <consortium name="Ensembl"/>
        </authorList>
    </citation>
    <scope>IDENTIFICATION</scope>
</reference>
<name>H2YWP5_CIOSA</name>
<evidence type="ECO:0000313" key="1">
    <source>
        <dbReference type="Ensembl" id="ENSCSAVP00000009756.1"/>
    </source>
</evidence>
<organism evidence="1 2">
    <name type="scientific">Ciona savignyi</name>
    <name type="common">Pacific transparent sea squirt</name>
    <dbReference type="NCBI Taxonomy" id="51511"/>
    <lineage>
        <taxon>Eukaryota</taxon>
        <taxon>Metazoa</taxon>
        <taxon>Chordata</taxon>
        <taxon>Tunicata</taxon>
        <taxon>Ascidiacea</taxon>
        <taxon>Phlebobranchia</taxon>
        <taxon>Cionidae</taxon>
        <taxon>Ciona</taxon>
    </lineage>
</organism>
<reference evidence="1" key="3">
    <citation type="submission" date="2025-09" db="UniProtKB">
        <authorList>
            <consortium name="Ensembl"/>
        </authorList>
    </citation>
    <scope>IDENTIFICATION</scope>
</reference>
<evidence type="ECO:0000313" key="2">
    <source>
        <dbReference type="Proteomes" id="UP000007875"/>
    </source>
</evidence>
<dbReference type="HOGENOM" id="CLU_3411968_0_0_1"/>
<dbReference type="AlphaFoldDB" id="H2YWP5"/>
<sequence>FQRSSHRSSHRPFDHDLKTWLEQASLKKS</sequence>
<protein>
    <submittedName>
        <fullName evidence="1">Uncharacterized protein</fullName>
    </submittedName>
</protein>
<dbReference type="Ensembl" id="ENSCSAVT00000009874.1">
    <property type="protein sequence ID" value="ENSCSAVP00000009756.1"/>
    <property type="gene ID" value="ENSCSAVG00000005724.1"/>
</dbReference>
<accession>H2YWP5</accession>
<dbReference type="Proteomes" id="UP000007875">
    <property type="component" value="Unassembled WGS sequence"/>
</dbReference>